<dbReference type="Proteomes" id="UP000535838">
    <property type="component" value="Unassembled WGS sequence"/>
</dbReference>
<evidence type="ECO:0000256" key="1">
    <source>
        <dbReference type="SAM" id="MobiDB-lite"/>
    </source>
</evidence>
<keyword evidence="5" id="KW-1185">Reference proteome</keyword>
<evidence type="ECO:0000313" key="5">
    <source>
        <dbReference type="Proteomes" id="UP000535838"/>
    </source>
</evidence>
<feature type="transmembrane region" description="Helical" evidence="2">
    <location>
        <begin position="132"/>
        <end position="154"/>
    </location>
</feature>
<evidence type="ECO:0000259" key="3">
    <source>
        <dbReference type="Pfam" id="PF14378"/>
    </source>
</evidence>
<dbReference type="EMBL" id="JACJVQ010000005">
    <property type="protein sequence ID" value="MBB6633950.1"/>
    <property type="molecule type" value="Genomic_DNA"/>
</dbReference>
<dbReference type="InterPro" id="IPR026841">
    <property type="entry name" value="Aur1/Ipt1"/>
</dbReference>
<name>A0A841SVQ6_9BACL</name>
<sequence>MVLFHSMTTISLYTAGLVALLLWFGTGRQPLAVAGVFMRTLFSSWPRFLFFISLLAILLLNKFELKLEALFPVTYDLTSALTGWEGSWQAALQSAVAADGLTAFCSVFYLVVFQAVMIASIAIYTYQGNLKLYYAFCVSLLLNYFIALPFFLFVPVDEAWSVSPGIRFLMLDVFPRFETEYRRLSGLDNCVPSLHTSISVTMALLAARSGNRRWAVFAGFSAAVILFSIFYLGIHWFTDMALGLCLAAVSVFIGIKVGERADRVSGVKADSSKSKVQSRPVHTASRSTSS</sequence>
<keyword evidence="2" id="KW-0812">Transmembrane</keyword>
<organism evidence="4 5">
    <name type="scientific">Cohnella thailandensis</name>
    <dbReference type="NCBI Taxonomy" id="557557"/>
    <lineage>
        <taxon>Bacteria</taxon>
        <taxon>Bacillati</taxon>
        <taxon>Bacillota</taxon>
        <taxon>Bacilli</taxon>
        <taxon>Bacillales</taxon>
        <taxon>Paenibacillaceae</taxon>
        <taxon>Cohnella</taxon>
    </lineage>
</organism>
<dbReference type="GO" id="GO:0016020">
    <property type="term" value="C:membrane"/>
    <property type="evidence" value="ECO:0007669"/>
    <property type="project" value="UniProtKB-SubCell"/>
</dbReference>
<evidence type="ECO:0000256" key="2">
    <source>
        <dbReference type="SAM" id="Phobius"/>
    </source>
</evidence>
<feature type="region of interest" description="Disordered" evidence="1">
    <location>
        <begin position="267"/>
        <end position="290"/>
    </location>
</feature>
<protein>
    <submittedName>
        <fullName evidence="4">Inositol phosphorylceramide synthase</fullName>
    </submittedName>
</protein>
<dbReference type="AlphaFoldDB" id="A0A841SVQ6"/>
<dbReference type="Gene3D" id="1.20.144.10">
    <property type="entry name" value="Phosphatidic acid phosphatase type 2/haloperoxidase"/>
    <property type="match status" value="1"/>
</dbReference>
<feature type="transmembrane region" description="Helical" evidence="2">
    <location>
        <begin position="44"/>
        <end position="61"/>
    </location>
</feature>
<accession>A0A841SVQ6</accession>
<dbReference type="CDD" id="cd03386">
    <property type="entry name" value="PAP2_Aur1_like"/>
    <property type="match status" value="1"/>
</dbReference>
<proteinExistence type="predicted"/>
<keyword evidence="2" id="KW-1133">Transmembrane helix</keyword>
<feature type="transmembrane region" description="Helical" evidence="2">
    <location>
        <begin position="214"/>
        <end position="234"/>
    </location>
</feature>
<dbReference type="RefSeq" id="WP_185119155.1">
    <property type="nucleotide sequence ID" value="NZ_JACJVQ010000005.1"/>
</dbReference>
<feature type="transmembrane region" description="Helical" evidence="2">
    <location>
        <begin position="240"/>
        <end position="258"/>
    </location>
</feature>
<dbReference type="SUPFAM" id="SSF48317">
    <property type="entry name" value="Acid phosphatase/Vanadium-dependent haloperoxidase"/>
    <property type="match status" value="1"/>
</dbReference>
<gene>
    <name evidence="4" type="ORF">H7B67_07500</name>
</gene>
<feature type="domain" description="Inositolphosphotransferase Aur1/Ipt1" evidence="3">
    <location>
        <begin position="87"/>
        <end position="251"/>
    </location>
</feature>
<dbReference type="Pfam" id="PF14378">
    <property type="entry name" value="PAP2_3"/>
    <property type="match status" value="1"/>
</dbReference>
<dbReference type="InterPro" id="IPR036938">
    <property type="entry name" value="PAP2/HPO_sf"/>
</dbReference>
<reference evidence="4 5" key="1">
    <citation type="submission" date="2020-08" db="EMBL/GenBank/DDBJ databases">
        <title>Cohnella phylogeny.</title>
        <authorList>
            <person name="Dunlap C."/>
        </authorList>
    </citation>
    <scope>NUCLEOTIDE SEQUENCE [LARGE SCALE GENOMIC DNA]</scope>
    <source>
        <strain evidence="4 5">DSM 25241</strain>
    </source>
</reference>
<evidence type="ECO:0000313" key="4">
    <source>
        <dbReference type="EMBL" id="MBB6633950.1"/>
    </source>
</evidence>
<feature type="transmembrane region" description="Helical" evidence="2">
    <location>
        <begin position="107"/>
        <end position="126"/>
    </location>
</feature>
<keyword evidence="2" id="KW-0472">Membrane</keyword>
<comment type="caution">
    <text evidence="4">The sequence shown here is derived from an EMBL/GenBank/DDBJ whole genome shotgun (WGS) entry which is preliminary data.</text>
</comment>